<dbReference type="SUPFAM" id="SSF54637">
    <property type="entry name" value="Thioesterase/thiol ester dehydrase-isomerase"/>
    <property type="match status" value="4"/>
</dbReference>
<dbReference type="Pfam" id="PF16197">
    <property type="entry name" value="KAsynt_C_assoc"/>
    <property type="match status" value="1"/>
</dbReference>
<dbReference type="GO" id="GO:0004315">
    <property type="term" value="F:3-oxoacyl-[acyl-carrier-protein] synthase activity"/>
    <property type="evidence" value="ECO:0007669"/>
    <property type="project" value="InterPro"/>
</dbReference>
<dbReference type="SMART" id="SM00825">
    <property type="entry name" value="PKS_KS"/>
    <property type="match status" value="1"/>
</dbReference>
<evidence type="ECO:0000256" key="2">
    <source>
        <dbReference type="ARBA" id="ARBA00022553"/>
    </source>
</evidence>
<dbReference type="InterPro" id="IPR001227">
    <property type="entry name" value="Ac_transferase_dom_sf"/>
</dbReference>
<dbReference type="InterPro" id="IPR052568">
    <property type="entry name" value="PKS-FAS_Synthase"/>
</dbReference>
<dbReference type="InterPro" id="IPR013114">
    <property type="entry name" value="FabA_FabZ"/>
</dbReference>
<dbReference type="CDD" id="cd00833">
    <property type="entry name" value="PKS"/>
    <property type="match status" value="2"/>
</dbReference>
<keyword evidence="4" id="KW-0456">Lyase</keyword>
<evidence type="ECO:0000256" key="3">
    <source>
        <dbReference type="ARBA" id="ARBA00022679"/>
    </source>
</evidence>
<dbReference type="RefSeq" id="WP_012175097.1">
    <property type="nucleotide sequence ID" value="NC_009943.1"/>
</dbReference>
<feature type="domain" description="Ketosynthase family 3 (KS3)" evidence="5">
    <location>
        <begin position="469"/>
        <end position="929"/>
    </location>
</feature>
<dbReference type="InterPro" id="IPR020841">
    <property type="entry name" value="PKS_Beta-ketoAc_synthase_dom"/>
</dbReference>
<dbReference type="InterPro" id="IPR014030">
    <property type="entry name" value="Ketoacyl_synth_N"/>
</dbReference>
<dbReference type="Pfam" id="PF00698">
    <property type="entry name" value="Acyl_transf_1"/>
    <property type="match status" value="1"/>
</dbReference>
<dbReference type="PROSITE" id="PS52004">
    <property type="entry name" value="KS3_2"/>
    <property type="match status" value="2"/>
</dbReference>
<dbReference type="SUPFAM" id="SSF52151">
    <property type="entry name" value="FabD/lysophospholipase-like"/>
    <property type="match status" value="1"/>
</dbReference>
<dbReference type="InterPro" id="IPR018201">
    <property type="entry name" value="Ketoacyl_synth_AS"/>
</dbReference>
<evidence type="ECO:0000313" key="7">
    <source>
        <dbReference type="Proteomes" id="UP000008561"/>
    </source>
</evidence>
<dbReference type="SUPFAM" id="SSF53901">
    <property type="entry name" value="Thiolase-like"/>
    <property type="match status" value="2"/>
</dbReference>
<evidence type="ECO:0000259" key="5">
    <source>
        <dbReference type="PROSITE" id="PS52004"/>
    </source>
</evidence>
<protein>
    <submittedName>
        <fullName evidence="6">Beta-hydroxyacyl-(Acyl-carrier-protein) dehydratase FabA/FabZ</fullName>
    </submittedName>
</protein>
<dbReference type="InterPro" id="IPR029069">
    <property type="entry name" value="HotDog_dom_sf"/>
</dbReference>
<evidence type="ECO:0000313" key="6">
    <source>
        <dbReference type="EMBL" id="ABW67481.1"/>
    </source>
</evidence>
<sequence length="2376" mass="259417">MISYQPIAIVGMGGVFPGAPDIVSFWNNIVARVDAISEIPAHRWVVPPEDVYSKTFAVDKTFSKRAGTVDMDFDPTGFEIDPDLLARLDPLYHYALTAAREALGQCAVSSVSRERTGVVLAAIALPTVGSSALANRILGQAVARKLFHRQATGDEMPVGMADLMSARVTSLPAVLLAKAFRFGGCAYTLDAACSSSLYAVKLACDDLQAGRADMMIAGGVSRPEVLYTQVGFTQLQALSKSGVCAPFDAKADGLVVGEGAGLFVLKRLDDAVVEGDTILGVIRGIGLSNDMEGNLLSPESEGQVRAMHTAYQQAGWSVNDVGFIECHGTGTPVGDMVELASMRALWEGVSWQPGQCPIGSIKSMVGHLLTGAGAAGMAKVLMGFANQTIPPGVNFSAPSAKSPLINSPFRVQTEPEPWLPANEKDPLRAAVSSFGFGGINAHLLLESWTPENSPSSTSATHAVLSPSRPPDIAVVGMETCFGKAVGLRAFQEALLRGDCLLENPGADRWKGMIDRVEHYLGRVPERGAFIDEVAVLIGEFHIPPKEIGDILPQHLLMLKTAAGALADAGMPLREKRPRMGAVMGMDFDVQANDYHFRWSLSKEVQKWKADGLLHLEGPEGIAWLESLKNACSPPLTASRVVGALGGILASRIAKQFQLGGPGFVVSSRETSGLRALEIGMRSLQFYDTDAFLVGAVDLAGDVRRVIADGLARPFSVKGGVRPFDSDADGPLPGDGAAALVLKRLDDAVADGDRIYCVIKGMGSATALDVPAFDSKDRAAAMKQAYTFSLERAFADAGVNPSTISLFEAHGSGDPGEDGVESEAVREFFNREKPVAEKRCALGSVMPTIGHTGAAAGLAAFAKSAVCMYQQMVAPLCNFTAPVDDRFKTTFFHMPKTPQFWLRNRVEGPRRACVGAMTGDGGVAHVVIEEHEWPETAAPELLAKIERERRQPLGLYPGRAGLFVVEGDNNKALIDGLDRLRQYIRGIDEKGAGIEKAARGWYAAQGLDFDREYAVAIVAATLAELDRFTDEAKELITRDRASSISGMRGIRYSTHLHPVGSQDGRIAFVFPGSGNHYLGMGREIGVNFPGVARQLDAEARKLKDRFLPEYFFPWRDSWQPGWEEESRKKIGVDPLTMIIGQVSHGGLMTWLARRFGLAPDAVIGYSLGESAGLFATGAWKHRSEMLDRMRNSDLFTTELAGPCNAAREVWHVPPDQEVDWCVAVVNRGTDQVKKAIRHFPLVYLLIVNTPTECVIGGRRVQVEEAIRFLGCEAVFLEGVVTVHCDAAVPAKEAYKALHLFPVTPPEGVTFYSCARGRAIDLTSENAARSITDQALYGFDFTQTVLRAYKDGIRVFVEMGPHNSCTRMIQQILADRPHLAVSICNRSESSYLTVLKCMGTLIAERVPVNLEFLYGADAYPPMWEQEGPLPEEDARRRVAVKTGKALVLPEPVRLPAAYAPAGQAQAHTTFISAPPPGTAAVTSVQAMPDMGRTSWAGVMEKIVSDADATAKAHQAFLEFSQYMNQVGAQTFALQARLLEAALATGDLSGLEELQKRAPVPTAPVVLLSASEAPSSVFTTASVVTPAFDREMCMAFATGSVAKVLGPEFAEVDTYPLRVRLPDEPLMLVDRIVSVEGEKGSLKSGRVVTEHDVHPDAWYLQADRVPVCISIEAGQADLFLCSYLGIDLAVKGRRSYRLLDAVATFHEGLPRSGQTIRYEIEIKKFVRQGETYLFFFEFNGYIGSRHIITMRNGCAGFFTPEEVRASGGIVLKKEDLLPRPGTINGWQPLVPVATASYTDDQVNALREGRLEKCFGPLFAGITLPPSLCLPGGRMRLIDRILSIDPAGGRYGLGNIKAEADIHSDDWFLTCHFVDDMVMPGTLMYQCCEQALRVLLLRMGWVTDRADVCFEPVPDKGAVLKCRGPVTRKTRHVLYEIELREIGYNPEPYVLADAFMYADGERIVMFEQMSLKATGLTQAELESFWAGRGPEVERQPARKPTLYDRDKLLAYAVGKPSEAFGPPYKIFDEGRIIARLPGPPYFFMDRVTFIDHPQWEVKPGGWIEAEYTVRPDDWYFAANRQPSMPFCILLEIALQPCGWLAAYAGSALHSAKDVKFRNLGGTAIQHMDLRNVEKTLTMRARMTKVAESGGMIIEYFDIEVFSDTDGQMVYSGTTYFGFFSAEALARQVGVPRAAERSHKPSPIDLERSVGFDFEIHSPLTPDDPAVDPAPAAALPGKALLMVDGVECWIPDGGSAGLGFIRGIKQVDPDEWFFKAHFYQDPVCPGSLGLESFLQLLKEVCRRRWPEKIETHRFEFVTNHEHEWIYRGQIIPKNRRVEVEADIVRVEETSSPAVFADGFLKVDGIFIYEMKNFGLRMVPAE</sequence>
<dbReference type="Gene3D" id="3.40.366.10">
    <property type="entry name" value="Malonyl-Coenzyme A Acyl Carrier Protein, domain 2"/>
    <property type="match status" value="2"/>
</dbReference>
<dbReference type="InterPro" id="IPR014031">
    <property type="entry name" value="Ketoacyl_synth_C"/>
</dbReference>
<keyword evidence="1" id="KW-0596">Phosphopantetheine</keyword>
<accession>A9A0I1</accession>
<dbReference type="Gene3D" id="3.10.129.10">
    <property type="entry name" value="Hotdog Thioesterase"/>
    <property type="match status" value="4"/>
</dbReference>
<dbReference type="Proteomes" id="UP000008561">
    <property type="component" value="Chromosome"/>
</dbReference>
<dbReference type="PANTHER" id="PTHR43074:SF1">
    <property type="entry name" value="BETA-KETOACYL SYNTHASE FAMILY PROTEIN-RELATED"/>
    <property type="match status" value="1"/>
</dbReference>
<proteinExistence type="predicted"/>
<dbReference type="PROSITE" id="PS00606">
    <property type="entry name" value="KS3_1"/>
    <property type="match status" value="1"/>
</dbReference>
<dbReference type="InterPro" id="IPR032821">
    <property type="entry name" value="PKS_assoc"/>
</dbReference>
<dbReference type="HOGENOM" id="CLU_000022_30_0_7"/>
<feature type="domain" description="Ketosynthase family 3 (KS3)" evidence="5">
    <location>
        <begin position="4"/>
        <end position="447"/>
    </location>
</feature>
<reference evidence="6 7" key="1">
    <citation type="submission" date="2007-10" db="EMBL/GenBank/DDBJ databases">
        <title>Complete sequence of Desulfococcus oleovorans Hxd3.</title>
        <authorList>
            <consortium name="US DOE Joint Genome Institute"/>
            <person name="Copeland A."/>
            <person name="Lucas S."/>
            <person name="Lapidus A."/>
            <person name="Barry K."/>
            <person name="Glavina del Rio T."/>
            <person name="Dalin E."/>
            <person name="Tice H."/>
            <person name="Pitluck S."/>
            <person name="Kiss H."/>
            <person name="Brettin T."/>
            <person name="Bruce D."/>
            <person name="Detter J.C."/>
            <person name="Han C."/>
            <person name="Schmutz J."/>
            <person name="Larimer F."/>
            <person name="Land M."/>
            <person name="Hauser L."/>
            <person name="Kyrpides N."/>
            <person name="Kim E."/>
            <person name="Wawrik B."/>
            <person name="Richardson P."/>
        </authorList>
    </citation>
    <scope>NUCLEOTIDE SEQUENCE [LARGE SCALE GENOMIC DNA]</scope>
    <source>
        <strain evidence="7">DSM 6200 / JCM 39069 / Hxd3</strain>
    </source>
</reference>
<dbReference type="STRING" id="96561.Dole_1677"/>
<dbReference type="GO" id="GO:0006633">
    <property type="term" value="P:fatty acid biosynthetic process"/>
    <property type="evidence" value="ECO:0007669"/>
    <property type="project" value="InterPro"/>
</dbReference>
<dbReference type="InterPro" id="IPR016035">
    <property type="entry name" value="Acyl_Trfase/lysoPLipase"/>
</dbReference>
<dbReference type="Pfam" id="PF00109">
    <property type="entry name" value="ketoacyl-synt"/>
    <property type="match status" value="2"/>
</dbReference>
<evidence type="ECO:0000256" key="4">
    <source>
        <dbReference type="ARBA" id="ARBA00023239"/>
    </source>
</evidence>
<keyword evidence="3" id="KW-0808">Transferase</keyword>
<dbReference type="GO" id="GO:0016829">
    <property type="term" value="F:lyase activity"/>
    <property type="evidence" value="ECO:0007669"/>
    <property type="project" value="UniProtKB-KW"/>
</dbReference>
<dbReference type="SMART" id="SM00827">
    <property type="entry name" value="PKS_AT"/>
    <property type="match status" value="1"/>
</dbReference>
<dbReference type="KEGG" id="dol:Dole_1677"/>
<keyword evidence="2" id="KW-0597">Phosphoprotein</keyword>
<dbReference type="EMBL" id="CP000859">
    <property type="protein sequence ID" value="ABW67481.1"/>
    <property type="molecule type" value="Genomic_DNA"/>
</dbReference>
<organism evidence="6 7">
    <name type="scientific">Desulfosudis oleivorans (strain DSM 6200 / JCM 39069 / Hxd3)</name>
    <name type="common">Desulfococcus oleovorans</name>
    <dbReference type="NCBI Taxonomy" id="96561"/>
    <lineage>
        <taxon>Bacteria</taxon>
        <taxon>Pseudomonadati</taxon>
        <taxon>Thermodesulfobacteriota</taxon>
        <taxon>Desulfobacteria</taxon>
        <taxon>Desulfobacterales</taxon>
        <taxon>Desulfosudaceae</taxon>
        <taxon>Desulfosudis</taxon>
    </lineage>
</organism>
<name>A9A0I1_DESOH</name>
<dbReference type="PANTHER" id="PTHR43074">
    <property type="entry name" value="OMEGA-3 POLYUNSATURATED FATTY ACID SYNTHASE PFAB-RELATED"/>
    <property type="match status" value="1"/>
</dbReference>
<evidence type="ECO:0000256" key="1">
    <source>
        <dbReference type="ARBA" id="ARBA00022450"/>
    </source>
</evidence>
<dbReference type="InterPro" id="IPR014043">
    <property type="entry name" value="Acyl_transferase_dom"/>
</dbReference>
<gene>
    <name evidence="6" type="ordered locus">Dole_1677</name>
</gene>
<dbReference type="Pfam" id="PF02801">
    <property type="entry name" value="Ketoacyl-synt_C"/>
    <property type="match status" value="2"/>
</dbReference>
<dbReference type="OrthoDB" id="5476655at2"/>
<dbReference type="eggNOG" id="COG0764">
    <property type="taxonomic scope" value="Bacteria"/>
</dbReference>
<dbReference type="Gene3D" id="3.40.47.10">
    <property type="match status" value="2"/>
</dbReference>
<dbReference type="InterPro" id="IPR016039">
    <property type="entry name" value="Thiolase-like"/>
</dbReference>
<keyword evidence="7" id="KW-1185">Reference proteome</keyword>
<dbReference type="Pfam" id="PF07977">
    <property type="entry name" value="FabA"/>
    <property type="match status" value="4"/>
</dbReference>
<dbReference type="eggNOG" id="COG3321">
    <property type="taxonomic scope" value="Bacteria"/>
</dbReference>